<feature type="domain" description="Thioester reductase (TE)" evidence="6">
    <location>
        <begin position="7"/>
        <end position="191"/>
    </location>
</feature>
<evidence type="ECO:0000256" key="4">
    <source>
        <dbReference type="RuleBase" id="RU363097"/>
    </source>
</evidence>
<feature type="domain" description="Fatty acyl-CoA reductase C-terminal" evidence="5">
    <location>
        <begin position="252"/>
        <end position="329"/>
    </location>
</feature>
<protein>
    <recommendedName>
        <fullName evidence="4">Fatty acyl-CoA reductase</fullName>
        <ecNumber evidence="4">1.2.1.84</ecNumber>
    </recommendedName>
</protein>
<dbReference type="InterPro" id="IPR013120">
    <property type="entry name" value="FAR_NAD-bd"/>
</dbReference>
<keyword evidence="4" id="KW-0560">Oxidoreductase</keyword>
<dbReference type="GO" id="GO:0102965">
    <property type="term" value="F:alcohol-forming long-chain fatty acyl-CoA reductase activity"/>
    <property type="evidence" value="ECO:0007669"/>
    <property type="project" value="UniProtKB-EC"/>
</dbReference>
<dbReference type="Pfam" id="PF03015">
    <property type="entry name" value="Sterile"/>
    <property type="match status" value="1"/>
</dbReference>
<dbReference type="EC" id="1.2.1.84" evidence="4"/>
<dbReference type="AlphaFoldDB" id="A0A9D4Q6T0"/>
<dbReference type="PANTHER" id="PTHR11011">
    <property type="entry name" value="MALE STERILITY PROTEIN 2-RELATED"/>
    <property type="match status" value="1"/>
</dbReference>
<dbReference type="VEuPathDB" id="VectorBase:RSAN_050691"/>
<keyword evidence="3 4" id="KW-0443">Lipid metabolism</keyword>
<dbReference type="Pfam" id="PF07993">
    <property type="entry name" value="NAD_binding_4"/>
    <property type="match status" value="1"/>
</dbReference>
<sequence length="396" mass="44965">MFQRLKQEQPGALEKVTAIAGDLSQPGLGLSESDRDTLVNNVSVVFHSGATVNFDEPLRNAFELNVLGTRRLLEICRQMPNICALVHVSTAYCNCDKSDADEVINPPSENILNFFQDYAASTVTGSTATKKECLFGHPNTYTLTKNIAESLLLEERGKVPVVIVRPSIVTAALSEPVPIKTIYVFWTCMYRPTSVKVYHCASGTLQQYKWADLADAMQKAILRHPLPNIAYYPKFAVTNSYLWHNINLYCFRYLPAHAADLGLMLIGREPRFVQRYKRARKAMDVAQYFMTRGWLFRTNNILFNTDVRSFEWYAYWDLYLLGIRKYLFKAECSDLPKDGSRLNRLYVLRLSTQGMLLALACLLLTTKTAWNLGSTVVTLSLKTCELLLDRLGLQPR</sequence>
<evidence type="ECO:0000256" key="2">
    <source>
        <dbReference type="ARBA" id="ARBA00022516"/>
    </source>
</evidence>
<dbReference type="CDD" id="cd09071">
    <property type="entry name" value="FAR_C"/>
    <property type="match status" value="1"/>
</dbReference>
<comment type="catalytic activity">
    <reaction evidence="4">
        <text>a long-chain fatty acyl-CoA + 2 NADPH + 2 H(+) = a long-chain primary fatty alcohol + 2 NADP(+) + CoA</text>
        <dbReference type="Rhea" id="RHEA:52716"/>
        <dbReference type="ChEBI" id="CHEBI:15378"/>
        <dbReference type="ChEBI" id="CHEBI:57287"/>
        <dbReference type="ChEBI" id="CHEBI:57783"/>
        <dbReference type="ChEBI" id="CHEBI:58349"/>
        <dbReference type="ChEBI" id="CHEBI:77396"/>
        <dbReference type="ChEBI" id="CHEBI:83139"/>
        <dbReference type="EC" id="1.2.1.84"/>
    </reaction>
</comment>
<dbReference type="SUPFAM" id="SSF51735">
    <property type="entry name" value="NAD(P)-binding Rossmann-fold domains"/>
    <property type="match status" value="1"/>
</dbReference>
<comment type="similarity">
    <text evidence="1 4">Belongs to the fatty acyl-CoA reductase family.</text>
</comment>
<dbReference type="EMBL" id="JABSTV010001248">
    <property type="protein sequence ID" value="KAH7969110.1"/>
    <property type="molecule type" value="Genomic_DNA"/>
</dbReference>
<dbReference type="Proteomes" id="UP000821837">
    <property type="component" value="Unassembled WGS sequence"/>
</dbReference>
<dbReference type="GO" id="GO:0005777">
    <property type="term" value="C:peroxisome"/>
    <property type="evidence" value="ECO:0007669"/>
    <property type="project" value="TreeGrafter"/>
</dbReference>
<accession>A0A9D4Q6T0</accession>
<dbReference type="GO" id="GO:0080019">
    <property type="term" value="F:alcohol-forming very long-chain fatty acyl-CoA reductase activity"/>
    <property type="evidence" value="ECO:0007669"/>
    <property type="project" value="InterPro"/>
</dbReference>
<comment type="caution">
    <text evidence="7">The sequence shown here is derived from an EMBL/GenBank/DDBJ whole genome shotgun (WGS) entry which is preliminary data.</text>
</comment>
<comment type="function">
    <text evidence="4">Catalyzes the reduction of fatty acyl-CoA to fatty alcohols.</text>
</comment>
<reference evidence="7" key="1">
    <citation type="journal article" date="2020" name="Cell">
        <title>Large-Scale Comparative Analyses of Tick Genomes Elucidate Their Genetic Diversity and Vector Capacities.</title>
        <authorList>
            <consortium name="Tick Genome and Microbiome Consortium (TIGMIC)"/>
            <person name="Jia N."/>
            <person name="Wang J."/>
            <person name="Shi W."/>
            <person name="Du L."/>
            <person name="Sun Y."/>
            <person name="Zhan W."/>
            <person name="Jiang J.F."/>
            <person name="Wang Q."/>
            <person name="Zhang B."/>
            <person name="Ji P."/>
            <person name="Bell-Sakyi L."/>
            <person name="Cui X.M."/>
            <person name="Yuan T.T."/>
            <person name="Jiang B.G."/>
            <person name="Yang W.F."/>
            <person name="Lam T.T."/>
            <person name="Chang Q.C."/>
            <person name="Ding S.J."/>
            <person name="Wang X.J."/>
            <person name="Zhu J.G."/>
            <person name="Ruan X.D."/>
            <person name="Zhao L."/>
            <person name="Wei J.T."/>
            <person name="Ye R.Z."/>
            <person name="Que T.C."/>
            <person name="Du C.H."/>
            <person name="Zhou Y.H."/>
            <person name="Cheng J.X."/>
            <person name="Dai P.F."/>
            <person name="Guo W.B."/>
            <person name="Han X.H."/>
            <person name="Huang E.J."/>
            <person name="Li L.F."/>
            <person name="Wei W."/>
            <person name="Gao Y.C."/>
            <person name="Liu J.Z."/>
            <person name="Shao H.Z."/>
            <person name="Wang X."/>
            <person name="Wang C.C."/>
            <person name="Yang T.C."/>
            <person name="Huo Q.B."/>
            <person name="Li W."/>
            <person name="Chen H.Y."/>
            <person name="Chen S.E."/>
            <person name="Zhou L.G."/>
            <person name="Ni X.B."/>
            <person name="Tian J.H."/>
            <person name="Sheng Y."/>
            <person name="Liu T."/>
            <person name="Pan Y.S."/>
            <person name="Xia L.Y."/>
            <person name="Li J."/>
            <person name="Zhao F."/>
            <person name="Cao W.C."/>
        </authorList>
    </citation>
    <scope>NUCLEOTIDE SEQUENCE</scope>
    <source>
        <strain evidence="7">Rsan-2018</strain>
    </source>
</reference>
<keyword evidence="4" id="KW-0521">NADP</keyword>
<reference evidence="7" key="2">
    <citation type="submission" date="2021-09" db="EMBL/GenBank/DDBJ databases">
        <authorList>
            <person name="Jia N."/>
            <person name="Wang J."/>
            <person name="Shi W."/>
            <person name="Du L."/>
            <person name="Sun Y."/>
            <person name="Zhan W."/>
            <person name="Jiang J."/>
            <person name="Wang Q."/>
            <person name="Zhang B."/>
            <person name="Ji P."/>
            <person name="Sakyi L.B."/>
            <person name="Cui X."/>
            <person name="Yuan T."/>
            <person name="Jiang B."/>
            <person name="Yang W."/>
            <person name="Lam T.T.-Y."/>
            <person name="Chang Q."/>
            <person name="Ding S."/>
            <person name="Wang X."/>
            <person name="Zhu J."/>
            <person name="Ruan X."/>
            <person name="Zhao L."/>
            <person name="Wei J."/>
            <person name="Que T."/>
            <person name="Du C."/>
            <person name="Cheng J."/>
            <person name="Dai P."/>
            <person name="Han X."/>
            <person name="Huang E."/>
            <person name="Gao Y."/>
            <person name="Liu J."/>
            <person name="Shao H."/>
            <person name="Ye R."/>
            <person name="Li L."/>
            <person name="Wei W."/>
            <person name="Wang X."/>
            <person name="Wang C."/>
            <person name="Huo Q."/>
            <person name="Li W."/>
            <person name="Guo W."/>
            <person name="Chen H."/>
            <person name="Chen S."/>
            <person name="Zhou L."/>
            <person name="Zhou L."/>
            <person name="Ni X."/>
            <person name="Tian J."/>
            <person name="Zhou Y."/>
            <person name="Sheng Y."/>
            <person name="Liu T."/>
            <person name="Pan Y."/>
            <person name="Xia L."/>
            <person name="Li J."/>
            <person name="Zhao F."/>
            <person name="Cao W."/>
        </authorList>
    </citation>
    <scope>NUCLEOTIDE SEQUENCE</scope>
    <source>
        <strain evidence="7">Rsan-2018</strain>
        <tissue evidence="7">Larvae</tissue>
    </source>
</reference>
<dbReference type="InterPro" id="IPR026055">
    <property type="entry name" value="FAR"/>
</dbReference>
<dbReference type="PANTHER" id="PTHR11011:SF116">
    <property type="entry name" value="FATTY ACYL-COA REDUCTASE CG5065-RELATED"/>
    <property type="match status" value="1"/>
</dbReference>
<evidence type="ECO:0000256" key="1">
    <source>
        <dbReference type="ARBA" id="ARBA00005928"/>
    </source>
</evidence>
<keyword evidence="8" id="KW-1185">Reference proteome</keyword>
<dbReference type="Gene3D" id="3.40.50.720">
    <property type="entry name" value="NAD(P)-binding Rossmann-like Domain"/>
    <property type="match status" value="1"/>
</dbReference>
<evidence type="ECO:0000256" key="3">
    <source>
        <dbReference type="ARBA" id="ARBA00023098"/>
    </source>
</evidence>
<keyword evidence="2 4" id="KW-0444">Lipid biosynthesis</keyword>
<dbReference type="InterPro" id="IPR033640">
    <property type="entry name" value="FAR_C"/>
</dbReference>
<evidence type="ECO:0000313" key="8">
    <source>
        <dbReference type="Proteomes" id="UP000821837"/>
    </source>
</evidence>
<proteinExistence type="inferred from homology"/>
<dbReference type="InterPro" id="IPR036291">
    <property type="entry name" value="NAD(P)-bd_dom_sf"/>
</dbReference>
<evidence type="ECO:0000313" key="7">
    <source>
        <dbReference type="EMBL" id="KAH7969110.1"/>
    </source>
</evidence>
<dbReference type="GO" id="GO:0035336">
    <property type="term" value="P:long-chain fatty-acyl-CoA metabolic process"/>
    <property type="evidence" value="ECO:0007669"/>
    <property type="project" value="TreeGrafter"/>
</dbReference>
<organism evidence="7 8">
    <name type="scientific">Rhipicephalus sanguineus</name>
    <name type="common">Brown dog tick</name>
    <name type="synonym">Ixodes sanguineus</name>
    <dbReference type="NCBI Taxonomy" id="34632"/>
    <lineage>
        <taxon>Eukaryota</taxon>
        <taxon>Metazoa</taxon>
        <taxon>Ecdysozoa</taxon>
        <taxon>Arthropoda</taxon>
        <taxon>Chelicerata</taxon>
        <taxon>Arachnida</taxon>
        <taxon>Acari</taxon>
        <taxon>Parasitiformes</taxon>
        <taxon>Ixodida</taxon>
        <taxon>Ixodoidea</taxon>
        <taxon>Ixodidae</taxon>
        <taxon>Rhipicephalinae</taxon>
        <taxon>Rhipicephalus</taxon>
        <taxon>Rhipicephalus</taxon>
    </lineage>
</organism>
<evidence type="ECO:0000259" key="5">
    <source>
        <dbReference type="Pfam" id="PF03015"/>
    </source>
</evidence>
<evidence type="ECO:0000259" key="6">
    <source>
        <dbReference type="Pfam" id="PF07993"/>
    </source>
</evidence>
<gene>
    <name evidence="7" type="ORF">HPB52_014706</name>
</gene>
<name>A0A9D4Q6T0_RHISA</name>